<feature type="domain" description="U-box" evidence="19">
    <location>
        <begin position="916"/>
        <end position="988"/>
    </location>
</feature>
<dbReference type="GO" id="GO:0000151">
    <property type="term" value="C:ubiquitin ligase complex"/>
    <property type="evidence" value="ECO:0007669"/>
    <property type="project" value="InterPro"/>
</dbReference>
<dbReference type="InterPro" id="IPR045132">
    <property type="entry name" value="UBE4"/>
</dbReference>
<evidence type="ECO:0000256" key="7">
    <source>
        <dbReference type="ARBA" id="ARBA00022490"/>
    </source>
</evidence>
<protein>
    <recommendedName>
        <fullName evidence="14">Ubiquitin conjugation factor E4 A</fullName>
        <ecNumber evidence="6">2.3.2.27</ecNumber>
    </recommendedName>
    <alternativeName>
        <fullName evidence="18">RING-type E3 ubiquitin transferase E4 B</fullName>
    </alternativeName>
    <alternativeName>
        <fullName evidence="16">Ubiquitin conjugation factor E4 B</fullName>
    </alternativeName>
    <alternativeName>
        <fullName evidence="17">Ubiquitin fusion degradation protein 2</fullName>
    </alternativeName>
</protein>
<evidence type="ECO:0000256" key="4">
    <source>
        <dbReference type="ARBA" id="ARBA00004906"/>
    </source>
</evidence>
<dbReference type="STRING" id="400682.A0A1X7UGQ2"/>
<dbReference type="InParanoid" id="A0A1X7UGQ2"/>
<keyword evidence="7" id="KW-0963">Cytoplasm</keyword>
<name>A0A1X7UGQ2_AMPQE</name>
<evidence type="ECO:0000256" key="3">
    <source>
        <dbReference type="ARBA" id="ARBA00004496"/>
    </source>
</evidence>
<dbReference type="InterPro" id="IPR003613">
    <property type="entry name" value="Ubox_domain"/>
</dbReference>
<keyword evidence="12" id="KW-0539">Nucleus</keyword>
<evidence type="ECO:0000256" key="6">
    <source>
        <dbReference type="ARBA" id="ARBA00012483"/>
    </source>
</evidence>
<evidence type="ECO:0000313" key="20">
    <source>
        <dbReference type="EnsemblMetazoa" id="Aqu2.1.26957_001"/>
    </source>
</evidence>
<dbReference type="GO" id="GO:0036503">
    <property type="term" value="P:ERAD pathway"/>
    <property type="evidence" value="ECO:0007669"/>
    <property type="project" value="InterPro"/>
</dbReference>
<comment type="function">
    <text evidence="13">Ubiquitin-protein ligase that probably functions as an E3 ligase in conjunction with specific E1 and E2 ligases. May also function as an E4 ligase mediating the assembly of polyubiquitin chains on substrates ubiquitinated by another E3 ubiquitin ligase. Mediates 'Lys-48'-linked polyubiquitination of substrates.</text>
</comment>
<keyword evidence="11" id="KW-0007">Acetylation</keyword>
<keyword evidence="10" id="KW-0833">Ubl conjugation pathway</keyword>
<evidence type="ECO:0000256" key="1">
    <source>
        <dbReference type="ARBA" id="ARBA00000900"/>
    </source>
</evidence>
<reference evidence="20" key="2">
    <citation type="submission" date="2017-05" db="UniProtKB">
        <authorList>
            <consortium name="EnsemblMetazoa"/>
        </authorList>
    </citation>
    <scope>IDENTIFICATION</scope>
</reference>
<dbReference type="OMA" id="LFVEEIC"/>
<dbReference type="FunFam" id="3.30.40.10:FF:000060">
    <property type="entry name" value="ubiquitin conjugation factor E4 B"/>
    <property type="match status" value="1"/>
</dbReference>
<evidence type="ECO:0000256" key="14">
    <source>
        <dbReference type="ARBA" id="ARBA00040077"/>
    </source>
</evidence>
<dbReference type="GO" id="GO:0034450">
    <property type="term" value="F:ubiquitin-ubiquitin ligase activity"/>
    <property type="evidence" value="ECO:0007669"/>
    <property type="project" value="InterPro"/>
</dbReference>
<dbReference type="PANTHER" id="PTHR13931:SF16">
    <property type="entry name" value="UBIQUITIN CONJUGATION FACTOR E4 A"/>
    <property type="match status" value="1"/>
</dbReference>
<dbReference type="Pfam" id="PF04564">
    <property type="entry name" value="U-box"/>
    <property type="match status" value="1"/>
</dbReference>
<evidence type="ECO:0000256" key="17">
    <source>
        <dbReference type="ARBA" id="ARBA00081821"/>
    </source>
</evidence>
<dbReference type="EnsemblMetazoa" id="XM_011406841.2">
    <property type="protein sequence ID" value="XP_011405143.2"/>
    <property type="gene ID" value="LOC100641431"/>
</dbReference>
<dbReference type="PROSITE" id="PS51698">
    <property type="entry name" value="U_BOX"/>
    <property type="match status" value="1"/>
</dbReference>
<dbReference type="OrthoDB" id="20295at2759"/>
<evidence type="ECO:0000256" key="16">
    <source>
        <dbReference type="ARBA" id="ARBA00072779"/>
    </source>
</evidence>
<keyword evidence="9" id="KW-0808">Transferase</keyword>
<evidence type="ECO:0000256" key="5">
    <source>
        <dbReference type="ARBA" id="ARBA00007434"/>
    </source>
</evidence>
<dbReference type="GO" id="GO:0005737">
    <property type="term" value="C:cytoplasm"/>
    <property type="evidence" value="ECO:0007669"/>
    <property type="project" value="UniProtKB-SubCell"/>
</dbReference>
<dbReference type="EC" id="2.3.2.27" evidence="6"/>
<evidence type="ECO:0000256" key="9">
    <source>
        <dbReference type="ARBA" id="ARBA00022679"/>
    </source>
</evidence>
<dbReference type="eggNOG" id="KOG2042">
    <property type="taxonomic scope" value="Eukaryota"/>
</dbReference>
<dbReference type="PANTHER" id="PTHR13931">
    <property type="entry name" value="UBIQUITINATION FACTOR E4"/>
    <property type="match status" value="1"/>
</dbReference>
<dbReference type="InterPro" id="IPR013083">
    <property type="entry name" value="Znf_RING/FYVE/PHD"/>
</dbReference>
<organism evidence="20">
    <name type="scientific">Amphimedon queenslandica</name>
    <name type="common">Sponge</name>
    <dbReference type="NCBI Taxonomy" id="400682"/>
    <lineage>
        <taxon>Eukaryota</taxon>
        <taxon>Metazoa</taxon>
        <taxon>Porifera</taxon>
        <taxon>Demospongiae</taxon>
        <taxon>Heteroscleromorpha</taxon>
        <taxon>Haplosclerida</taxon>
        <taxon>Niphatidae</taxon>
        <taxon>Amphimedon</taxon>
    </lineage>
</organism>
<evidence type="ECO:0000256" key="11">
    <source>
        <dbReference type="ARBA" id="ARBA00022990"/>
    </source>
</evidence>
<dbReference type="Pfam" id="PF10408">
    <property type="entry name" value="Ufd2P_core"/>
    <property type="match status" value="1"/>
</dbReference>
<proteinExistence type="inferred from homology"/>
<evidence type="ECO:0000256" key="15">
    <source>
        <dbReference type="ARBA" id="ARBA00056267"/>
    </source>
</evidence>
<keyword evidence="8" id="KW-0597">Phosphoprotein</keyword>
<dbReference type="GO" id="GO:0005634">
    <property type="term" value="C:nucleus"/>
    <property type="evidence" value="ECO:0007669"/>
    <property type="project" value="UniProtKB-SubCell"/>
</dbReference>
<evidence type="ECO:0000259" key="19">
    <source>
        <dbReference type="PROSITE" id="PS51698"/>
    </source>
</evidence>
<evidence type="ECO:0000256" key="10">
    <source>
        <dbReference type="ARBA" id="ARBA00022786"/>
    </source>
</evidence>
<dbReference type="AlphaFoldDB" id="A0A1X7UGQ2"/>
<evidence type="ECO:0000256" key="8">
    <source>
        <dbReference type="ARBA" id="ARBA00022553"/>
    </source>
</evidence>
<evidence type="ECO:0000313" key="21">
    <source>
        <dbReference type="Proteomes" id="UP000007879"/>
    </source>
</evidence>
<dbReference type="InterPro" id="IPR019474">
    <property type="entry name" value="Ub_conjug_fac_E4_core"/>
</dbReference>
<comment type="function">
    <text evidence="15">Ubiquitin-protein ligase that probably functions as an E3 ligase in conjunction with specific E1 and E2 ligases. May also function as an E4 ligase mediating the assembly of polyubiquitin chains on substrates ubiquitinated by another E3 ubiquitin ligase. May regulate myosin assembly in striated muscles together with STUB1 and VCP/p97 by targeting myosin chaperone UNC45B for proteasomal degradation.</text>
</comment>
<dbReference type="GO" id="GO:0000209">
    <property type="term" value="P:protein polyubiquitination"/>
    <property type="evidence" value="ECO:0007669"/>
    <property type="project" value="TreeGrafter"/>
</dbReference>
<reference evidence="21" key="1">
    <citation type="journal article" date="2010" name="Nature">
        <title>The Amphimedon queenslandica genome and the evolution of animal complexity.</title>
        <authorList>
            <person name="Srivastava M."/>
            <person name="Simakov O."/>
            <person name="Chapman J."/>
            <person name="Fahey B."/>
            <person name="Gauthier M.E."/>
            <person name="Mitros T."/>
            <person name="Richards G.S."/>
            <person name="Conaco C."/>
            <person name="Dacre M."/>
            <person name="Hellsten U."/>
            <person name="Larroux C."/>
            <person name="Putnam N.H."/>
            <person name="Stanke M."/>
            <person name="Adamska M."/>
            <person name="Darling A."/>
            <person name="Degnan S.M."/>
            <person name="Oakley T.H."/>
            <person name="Plachetzki D.C."/>
            <person name="Zhai Y."/>
            <person name="Adamski M."/>
            <person name="Calcino A."/>
            <person name="Cummins S.F."/>
            <person name="Goodstein D.M."/>
            <person name="Harris C."/>
            <person name="Jackson D.J."/>
            <person name="Leys S.P."/>
            <person name="Shu S."/>
            <person name="Woodcroft B.J."/>
            <person name="Vervoort M."/>
            <person name="Kosik K.S."/>
            <person name="Manning G."/>
            <person name="Degnan B.M."/>
            <person name="Rokhsar D.S."/>
        </authorList>
    </citation>
    <scope>NUCLEOTIDE SEQUENCE [LARGE SCALE GENOMIC DNA]</scope>
</reference>
<gene>
    <name evidence="20" type="primary">100641431</name>
</gene>
<comment type="pathway">
    <text evidence="4">Protein modification; protein ubiquitination.</text>
</comment>
<evidence type="ECO:0000256" key="13">
    <source>
        <dbReference type="ARBA" id="ARBA00037624"/>
    </source>
</evidence>
<comment type="similarity">
    <text evidence="5">Belongs to the ubiquitin conjugation factor E4 family.</text>
</comment>
<comment type="catalytic activity">
    <reaction evidence="1">
        <text>S-ubiquitinyl-[E2 ubiquitin-conjugating enzyme]-L-cysteine + [acceptor protein]-L-lysine = [E2 ubiquitin-conjugating enzyme]-L-cysteine + N(6)-ubiquitinyl-[acceptor protein]-L-lysine.</text>
        <dbReference type="EC" id="2.3.2.27"/>
    </reaction>
</comment>
<sequence>MAANPFLSLFSSEEDAEAAVQAKERQNHQMNQIIARVLLVKGGSDQFVDDKLKYFLLLSDEGVLTFDNYEKILAKRLQLSNPENYLVINPRGSEHNGCGREHAIESSPVLYLSQCYDRIGSQAAAVKKAPTWKVDLLSRLKKKVVEMAGVMICSAHNICILQAKDVSESQFVHHCMDSCSKGLTSFILDIARSQTRPNLEIIFNPLLSHVYARCSNLTLMSSDYYLLIEAVMLFTQVSSLSSLLVSSSYWFPDKTVPHNGKAYQAHTLLGRLLSPTTLSPSLMQPSEHFIHNFMQSKDLTRSLQLQLEGNVAKLHILVSSLLRQGEDVKERVIEWFVSCFKANADRGKMMSRMFNAPMIHTASDGFFLNVCWVLLHLSTPFTIPSSGSAVNPKLMNVDPGYCVLGSTRDGHEGPQYDKAFLDFSQETKLTSREILVCPSEPVLPVKFVSHCFFLTHKSLILGLTQTIHLFKHIHRILATVQEMEGRGGPRERLFLSQLLGVQAHIMHPQLLELSMKFYTATAVWLIELIKKESEQIFPIPELAPVSLLTIPECLVENLSDFAVFLTQIRSRILLESSEVQYQLVTFCTVYMGYPQLIANPHLRAKLTQLLSLMIETDDTEQQGLMGSSFVDDQRALFEQHEIAIRHLFPSLLMIFIDIEHTGDSMEFEDKFQYRLPMYRILSFLWNIPCYRQSLKELSDEVDTVQISSQVPLFLRFMNMIINDATIQLDEGLQNLSVVREIQLIKESPSWEDLSNDEKKDHNERLKEAVMYARNRNILALKTVNTIEMITSGITRPFVIQPIVDQIVAMLNNSLKQLVGQKRKDFNVKDREKYNFDPKALVSSIISVYNNLGKEVEFCQAVPRDERSFSIELFDMTLNVARRLNLPYELCDGLVRMRHIVAKYQAEMDAEEKLTSDAPDEFLDPLMGTIMNDPVTLPTSGNVVDRTVIMRHLLSDQNDPFNRHPLTVEMLQPNDELRQKIIDWKHSKQ</sequence>
<accession>A0A1X7UGQ2</accession>
<dbReference type="GO" id="GO:0006511">
    <property type="term" value="P:ubiquitin-dependent protein catabolic process"/>
    <property type="evidence" value="ECO:0007669"/>
    <property type="project" value="InterPro"/>
</dbReference>
<dbReference type="Gene3D" id="3.30.40.10">
    <property type="entry name" value="Zinc/RING finger domain, C3HC4 (zinc finger)"/>
    <property type="match status" value="1"/>
</dbReference>
<evidence type="ECO:0000256" key="12">
    <source>
        <dbReference type="ARBA" id="ARBA00023242"/>
    </source>
</evidence>
<comment type="subcellular location">
    <subcellularLocation>
        <location evidence="3">Cytoplasm</location>
    </subcellularLocation>
    <subcellularLocation>
        <location evidence="2">Nucleus</location>
    </subcellularLocation>
</comment>
<keyword evidence="21" id="KW-1185">Reference proteome</keyword>
<evidence type="ECO:0000256" key="18">
    <source>
        <dbReference type="ARBA" id="ARBA00083610"/>
    </source>
</evidence>
<dbReference type="CDD" id="cd16658">
    <property type="entry name" value="RING-Ubox_UBE4B"/>
    <property type="match status" value="1"/>
</dbReference>
<dbReference type="KEGG" id="aqu:100641431"/>
<dbReference type="SMART" id="SM00504">
    <property type="entry name" value="Ubox"/>
    <property type="match status" value="1"/>
</dbReference>
<evidence type="ECO:0000256" key="2">
    <source>
        <dbReference type="ARBA" id="ARBA00004123"/>
    </source>
</evidence>
<dbReference type="EnsemblMetazoa" id="Aqu2.1.26957_001">
    <property type="protein sequence ID" value="Aqu2.1.26957_001"/>
    <property type="gene ID" value="Aqu2.1.26957"/>
</dbReference>
<dbReference type="Proteomes" id="UP000007879">
    <property type="component" value="Unassembled WGS sequence"/>
</dbReference>
<dbReference type="SUPFAM" id="SSF57850">
    <property type="entry name" value="RING/U-box"/>
    <property type="match status" value="1"/>
</dbReference>
<dbReference type="UniPathway" id="UPA00143"/>